<comment type="function">
    <text evidence="2 11">Catalyzes a salvage reaction resulting in the formation of AMP, that is energically less costly than de novo synthesis.</text>
</comment>
<evidence type="ECO:0000256" key="6">
    <source>
        <dbReference type="ARBA" id="ARBA00011893"/>
    </source>
</evidence>
<dbReference type="GO" id="GO:0002055">
    <property type="term" value="F:adenine binding"/>
    <property type="evidence" value="ECO:0007669"/>
    <property type="project" value="TreeGrafter"/>
</dbReference>
<evidence type="ECO:0000256" key="5">
    <source>
        <dbReference type="ARBA" id="ARBA00008391"/>
    </source>
</evidence>
<comment type="caution">
    <text evidence="13">The sequence shown here is derived from an EMBL/GenBank/DDBJ whole genome shotgun (WGS) entry which is preliminary data.</text>
</comment>
<evidence type="ECO:0000256" key="3">
    <source>
        <dbReference type="ARBA" id="ARBA00004496"/>
    </source>
</evidence>
<name>A0A543AQM1_9ACTN</name>
<evidence type="ECO:0000256" key="10">
    <source>
        <dbReference type="ARBA" id="ARBA00022726"/>
    </source>
</evidence>
<gene>
    <name evidence="11" type="primary">apt</name>
    <name evidence="13" type="ORF">FB566_0376</name>
</gene>
<dbReference type="FunFam" id="3.40.50.2020:FF:000021">
    <property type="entry name" value="Adenine phosphoribosyltransferase"/>
    <property type="match status" value="1"/>
</dbReference>
<evidence type="ECO:0000256" key="8">
    <source>
        <dbReference type="ARBA" id="ARBA00022676"/>
    </source>
</evidence>
<evidence type="ECO:0000313" key="13">
    <source>
        <dbReference type="EMBL" id="TQL74887.1"/>
    </source>
</evidence>
<dbReference type="EMBL" id="VFOW01000001">
    <property type="protein sequence ID" value="TQL74887.1"/>
    <property type="molecule type" value="Genomic_DNA"/>
</dbReference>
<comment type="similarity">
    <text evidence="5 11">Belongs to the purine/pyrimidine phosphoribosyltransferase family.</text>
</comment>
<keyword evidence="9 11" id="KW-0808">Transferase</keyword>
<dbReference type="GO" id="GO:0003999">
    <property type="term" value="F:adenine phosphoribosyltransferase activity"/>
    <property type="evidence" value="ECO:0007669"/>
    <property type="project" value="UniProtKB-UniRule"/>
</dbReference>
<dbReference type="Gene3D" id="3.40.50.2020">
    <property type="match status" value="1"/>
</dbReference>
<dbReference type="GO" id="GO:0006166">
    <property type="term" value="P:purine ribonucleoside salvage"/>
    <property type="evidence" value="ECO:0007669"/>
    <property type="project" value="UniProtKB-KW"/>
</dbReference>
<dbReference type="CDD" id="cd06223">
    <property type="entry name" value="PRTases_typeI"/>
    <property type="match status" value="1"/>
</dbReference>
<evidence type="ECO:0000256" key="2">
    <source>
        <dbReference type="ARBA" id="ARBA00003968"/>
    </source>
</evidence>
<dbReference type="PANTHER" id="PTHR32315:SF3">
    <property type="entry name" value="ADENINE PHOSPHORIBOSYLTRANSFERASE"/>
    <property type="match status" value="1"/>
</dbReference>
<dbReference type="AlphaFoldDB" id="A0A543AQM1"/>
<sequence length="170" mass="18177">MDLNQYISEVPDFPVPGVNFKDITPLLSHPGAFGWSVDRIAETATRFGASKVAGFDARGFLWAAPVAARLRLPLVPIRKTGKLPRPAVTESYQGEYGAETIELHRDAIEPGESVLLIDDVIATGGAMRAGCRLVEQLGGTVAGCAVVIRLRGLGADERLSAYPVVSLVDY</sequence>
<dbReference type="InterPro" id="IPR050054">
    <property type="entry name" value="UPRTase/APRTase"/>
</dbReference>
<keyword evidence="8 11" id="KW-0328">Glycosyltransferase</keyword>
<evidence type="ECO:0000256" key="9">
    <source>
        <dbReference type="ARBA" id="ARBA00022679"/>
    </source>
</evidence>
<dbReference type="InterPro" id="IPR005764">
    <property type="entry name" value="Ade_phspho_trans"/>
</dbReference>
<evidence type="ECO:0000259" key="12">
    <source>
        <dbReference type="Pfam" id="PF00156"/>
    </source>
</evidence>
<dbReference type="FunCoup" id="A0A543AQM1">
    <property type="interactions" value="244"/>
</dbReference>
<accession>A0A543AQM1</accession>
<keyword evidence="7 11" id="KW-0963">Cytoplasm</keyword>
<dbReference type="GO" id="GO:0005737">
    <property type="term" value="C:cytoplasm"/>
    <property type="evidence" value="ECO:0007669"/>
    <property type="project" value="UniProtKB-SubCell"/>
</dbReference>
<proteinExistence type="inferred from homology"/>
<dbReference type="Pfam" id="PF00156">
    <property type="entry name" value="Pribosyltran"/>
    <property type="match status" value="1"/>
</dbReference>
<dbReference type="RefSeq" id="WP_142034326.1">
    <property type="nucleotide sequence ID" value="NZ_JBHTGS010000002.1"/>
</dbReference>
<organism evidence="13 14">
    <name type="scientific">Stackebrandtia endophytica</name>
    <dbReference type="NCBI Taxonomy" id="1496996"/>
    <lineage>
        <taxon>Bacteria</taxon>
        <taxon>Bacillati</taxon>
        <taxon>Actinomycetota</taxon>
        <taxon>Actinomycetes</taxon>
        <taxon>Glycomycetales</taxon>
        <taxon>Glycomycetaceae</taxon>
        <taxon>Stackebrandtia</taxon>
    </lineage>
</organism>
<comment type="subcellular location">
    <subcellularLocation>
        <location evidence="3 11">Cytoplasm</location>
    </subcellularLocation>
</comment>
<dbReference type="SUPFAM" id="SSF53271">
    <property type="entry name" value="PRTase-like"/>
    <property type="match status" value="1"/>
</dbReference>
<feature type="domain" description="Phosphoribosyltransferase" evidence="12">
    <location>
        <begin position="51"/>
        <end position="151"/>
    </location>
</feature>
<dbReference type="InterPro" id="IPR000836">
    <property type="entry name" value="PRTase_dom"/>
</dbReference>
<comment type="subunit">
    <text evidence="11">Homodimer.</text>
</comment>
<dbReference type="NCBIfam" id="NF002636">
    <property type="entry name" value="PRK02304.1-5"/>
    <property type="match status" value="1"/>
</dbReference>
<evidence type="ECO:0000256" key="1">
    <source>
        <dbReference type="ARBA" id="ARBA00000868"/>
    </source>
</evidence>
<reference evidence="13 14" key="1">
    <citation type="submission" date="2019-06" db="EMBL/GenBank/DDBJ databases">
        <title>Sequencing the genomes of 1000 actinobacteria strains.</title>
        <authorList>
            <person name="Klenk H.-P."/>
        </authorList>
    </citation>
    <scope>NUCLEOTIDE SEQUENCE [LARGE SCALE GENOMIC DNA]</scope>
    <source>
        <strain evidence="13 14">DSM 45928</strain>
    </source>
</reference>
<dbReference type="Proteomes" id="UP000317043">
    <property type="component" value="Unassembled WGS sequence"/>
</dbReference>
<evidence type="ECO:0000256" key="4">
    <source>
        <dbReference type="ARBA" id="ARBA00004659"/>
    </source>
</evidence>
<keyword evidence="14" id="KW-1185">Reference proteome</keyword>
<dbReference type="UniPathway" id="UPA00588">
    <property type="reaction ID" value="UER00646"/>
</dbReference>
<dbReference type="GO" id="GO:0006168">
    <property type="term" value="P:adenine salvage"/>
    <property type="evidence" value="ECO:0007669"/>
    <property type="project" value="InterPro"/>
</dbReference>
<dbReference type="InParanoid" id="A0A543AQM1"/>
<dbReference type="PANTHER" id="PTHR32315">
    <property type="entry name" value="ADENINE PHOSPHORIBOSYLTRANSFERASE"/>
    <property type="match status" value="1"/>
</dbReference>
<dbReference type="NCBIfam" id="NF002634">
    <property type="entry name" value="PRK02304.1-3"/>
    <property type="match status" value="1"/>
</dbReference>
<dbReference type="OrthoDB" id="9803963at2"/>
<comment type="pathway">
    <text evidence="4 11">Purine metabolism; AMP biosynthesis via salvage pathway; AMP from adenine: step 1/1.</text>
</comment>
<keyword evidence="10 11" id="KW-0660">Purine salvage</keyword>
<evidence type="ECO:0000256" key="11">
    <source>
        <dbReference type="HAMAP-Rule" id="MF_00004"/>
    </source>
</evidence>
<dbReference type="GO" id="GO:0016208">
    <property type="term" value="F:AMP binding"/>
    <property type="evidence" value="ECO:0007669"/>
    <property type="project" value="TreeGrafter"/>
</dbReference>
<dbReference type="HAMAP" id="MF_00004">
    <property type="entry name" value="Aden_phosphoribosyltr"/>
    <property type="match status" value="1"/>
</dbReference>
<evidence type="ECO:0000256" key="7">
    <source>
        <dbReference type="ARBA" id="ARBA00022490"/>
    </source>
</evidence>
<dbReference type="EC" id="2.4.2.7" evidence="6 11"/>
<dbReference type="GO" id="GO:0044209">
    <property type="term" value="P:AMP salvage"/>
    <property type="evidence" value="ECO:0007669"/>
    <property type="project" value="UniProtKB-UniRule"/>
</dbReference>
<comment type="catalytic activity">
    <reaction evidence="1 11">
        <text>AMP + diphosphate = 5-phospho-alpha-D-ribose 1-diphosphate + adenine</text>
        <dbReference type="Rhea" id="RHEA:16609"/>
        <dbReference type="ChEBI" id="CHEBI:16708"/>
        <dbReference type="ChEBI" id="CHEBI:33019"/>
        <dbReference type="ChEBI" id="CHEBI:58017"/>
        <dbReference type="ChEBI" id="CHEBI:456215"/>
        <dbReference type="EC" id="2.4.2.7"/>
    </reaction>
</comment>
<dbReference type="InterPro" id="IPR029057">
    <property type="entry name" value="PRTase-like"/>
</dbReference>
<protein>
    <recommendedName>
        <fullName evidence="6 11">Adenine phosphoribosyltransferase</fullName>
        <shortName evidence="11">APRT</shortName>
        <ecNumber evidence="6 11">2.4.2.7</ecNumber>
    </recommendedName>
</protein>
<evidence type="ECO:0000313" key="14">
    <source>
        <dbReference type="Proteomes" id="UP000317043"/>
    </source>
</evidence>